<dbReference type="Pfam" id="PF10734">
    <property type="entry name" value="DUF2523"/>
    <property type="match status" value="1"/>
</dbReference>
<keyword evidence="3" id="KW-1185">Reference proteome</keyword>
<dbReference type="RefSeq" id="WP_153232859.1">
    <property type="nucleotide sequence ID" value="NZ_WINI01000001.1"/>
</dbReference>
<reference evidence="2 3" key="1">
    <citation type="submission" date="2019-10" db="EMBL/GenBank/DDBJ databases">
        <title>Glaciimonas soli sp. nov., a psychrophilic bacterium isolated from the forest soil of a high elevation mountain in Taiwan.</title>
        <authorList>
            <person name="Wang L.-T."/>
            <person name="Shieh W.Y."/>
        </authorList>
    </citation>
    <scope>NUCLEOTIDE SEQUENCE [LARGE SCALE GENOMIC DNA]</scope>
    <source>
        <strain evidence="2 3">GS1</strain>
    </source>
</reference>
<dbReference type="AlphaFoldDB" id="A0A843YMQ6"/>
<dbReference type="OrthoDB" id="8821024at2"/>
<evidence type="ECO:0000313" key="2">
    <source>
        <dbReference type="EMBL" id="MQQ99256.1"/>
    </source>
</evidence>
<feature type="transmembrane region" description="Helical" evidence="1">
    <location>
        <begin position="6"/>
        <end position="34"/>
    </location>
</feature>
<proteinExistence type="predicted"/>
<keyword evidence="1" id="KW-1133">Transmembrane helix</keyword>
<gene>
    <name evidence="2" type="ORF">GEV47_00970</name>
</gene>
<name>A0A843YMQ6_9BURK</name>
<feature type="transmembrane region" description="Helical" evidence="1">
    <location>
        <begin position="73"/>
        <end position="91"/>
    </location>
</feature>
<keyword evidence="1" id="KW-0472">Membrane</keyword>
<evidence type="ECO:0000313" key="3">
    <source>
        <dbReference type="Proteomes" id="UP000451565"/>
    </source>
</evidence>
<sequence>MFLAELIPAIWGALAPVLGSLVGRVLLALGISFVTYQGLSVGTDALYASVQSSFNGLPSSIMSLMAYLWVDKAISTVFSAFTAALTIKLASGTSLTKMIMK</sequence>
<dbReference type="Proteomes" id="UP000451565">
    <property type="component" value="Unassembled WGS sequence"/>
</dbReference>
<evidence type="ECO:0000256" key="1">
    <source>
        <dbReference type="SAM" id="Phobius"/>
    </source>
</evidence>
<protein>
    <submittedName>
        <fullName evidence="2">DUF2523 domain-containing protein</fullName>
    </submittedName>
</protein>
<organism evidence="2 3">
    <name type="scientific">Glaciimonas soli</name>
    <dbReference type="NCBI Taxonomy" id="2590999"/>
    <lineage>
        <taxon>Bacteria</taxon>
        <taxon>Pseudomonadati</taxon>
        <taxon>Pseudomonadota</taxon>
        <taxon>Betaproteobacteria</taxon>
        <taxon>Burkholderiales</taxon>
        <taxon>Oxalobacteraceae</taxon>
        <taxon>Glaciimonas</taxon>
    </lineage>
</organism>
<comment type="caution">
    <text evidence="2">The sequence shown here is derived from an EMBL/GenBank/DDBJ whole genome shotgun (WGS) entry which is preliminary data.</text>
</comment>
<keyword evidence="1" id="KW-0812">Transmembrane</keyword>
<dbReference type="EMBL" id="WINI01000001">
    <property type="protein sequence ID" value="MQQ99256.1"/>
    <property type="molecule type" value="Genomic_DNA"/>
</dbReference>
<dbReference type="InterPro" id="IPR019670">
    <property type="entry name" value="DUF2523"/>
</dbReference>
<accession>A0A843YMQ6</accession>